<dbReference type="InterPro" id="IPR013783">
    <property type="entry name" value="Ig-like_fold"/>
</dbReference>
<evidence type="ECO:0000256" key="2">
    <source>
        <dbReference type="ARBA" id="ARBA00005001"/>
    </source>
</evidence>
<dbReference type="Proteomes" id="UP001548590">
    <property type="component" value="Unassembled WGS sequence"/>
</dbReference>
<evidence type="ECO:0000256" key="4">
    <source>
        <dbReference type="ARBA" id="ARBA00015376"/>
    </source>
</evidence>
<dbReference type="EMBL" id="JBEWLZ010000005">
    <property type="protein sequence ID" value="MET1490253.1"/>
    <property type="molecule type" value="Genomic_DNA"/>
</dbReference>
<comment type="caution">
    <text evidence="8">The sequence shown here is derived from an EMBL/GenBank/DDBJ whole genome shotgun (WGS) entry which is preliminary data.</text>
</comment>
<feature type="signal peptide" evidence="6">
    <location>
        <begin position="1"/>
        <end position="33"/>
    </location>
</feature>
<keyword evidence="9" id="KW-1185">Reference proteome</keyword>
<dbReference type="PIRSF" id="PIRSF006281">
    <property type="entry name" value="MdoG"/>
    <property type="match status" value="1"/>
</dbReference>
<evidence type="ECO:0000313" key="8">
    <source>
        <dbReference type="EMBL" id="MET1490253.1"/>
    </source>
</evidence>
<reference evidence="8 9" key="1">
    <citation type="submission" date="2024-07" db="EMBL/GenBank/DDBJ databases">
        <title>Uliginosibacterium paludis KCTC:42655.</title>
        <authorList>
            <person name="Kim M.K."/>
        </authorList>
    </citation>
    <scope>NUCLEOTIDE SEQUENCE [LARGE SCALE GENOMIC DNA]</scope>
    <source>
        <strain evidence="8 9">KCTC 42655</strain>
    </source>
</reference>
<comment type="subcellular location">
    <subcellularLocation>
        <location evidence="1">Periplasm</location>
    </subcellularLocation>
</comment>
<proteinExistence type="inferred from homology"/>
<evidence type="ECO:0000256" key="1">
    <source>
        <dbReference type="ARBA" id="ARBA00004418"/>
    </source>
</evidence>
<organism evidence="8 9">
    <name type="scientific">Uliginosibacterium paludis</name>
    <dbReference type="NCBI Taxonomy" id="1615952"/>
    <lineage>
        <taxon>Bacteria</taxon>
        <taxon>Pseudomonadati</taxon>
        <taxon>Pseudomonadota</taxon>
        <taxon>Betaproteobacteria</taxon>
        <taxon>Rhodocyclales</taxon>
        <taxon>Zoogloeaceae</taxon>
        <taxon>Uliginosibacterium</taxon>
    </lineage>
</organism>
<dbReference type="Pfam" id="PF04349">
    <property type="entry name" value="MdoG"/>
    <property type="match status" value="1"/>
</dbReference>
<feature type="domain" description="Glucan biosynthesis periplasmic MdoG C-terminal" evidence="7">
    <location>
        <begin position="39"/>
        <end position="508"/>
    </location>
</feature>
<dbReference type="InterPro" id="IPR014438">
    <property type="entry name" value="Glucan_biosyn_MdoG/MdoD"/>
</dbReference>
<evidence type="ECO:0000256" key="3">
    <source>
        <dbReference type="ARBA" id="ARBA00009284"/>
    </source>
</evidence>
<dbReference type="Gene3D" id="2.60.40.10">
    <property type="entry name" value="Immunoglobulins"/>
    <property type="match status" value="1"/>
</dbReference>
<protein>
    <recommendedName>
        <fullName evidence="4">Glucans biosynthesis protein G</fullName>
    </recommendedName>
</protein>
<dbReference type="InterPro" id="IPR014756">
    <property type="entry name" value="Ig_E-set"/>
</dbReference>
<gene>
    <name evidence="8" type="ORF">ABVT11_10490</name>
</gene>
<dbReference type="SUPFAM" id="SSF74650">
    <property type="entry name" value="Galactose mutarotase-like"/>
    <property type="match status" value="1"/>
</dbReference>
<evidence type="ECO:0000313" key="9">
    <source>
        <dbReference type="Proteomes" id="UP001548590"/>
    </source>
</evidence>
<accession>A0ABV2CR18</accession>
<dbReference type="InterPro" id="IPR011013">
    <property type="entry name" value="Gal_mutarotase_sf_dom"/>
</dbReference>
<feature type="chain" id="PRO_5045335319" description="Glucans biosynthesis protein G" evidence="6">
    <location>
        <begin position="34"/>
        <end position="515"/>
    </location>
</feature>
<dbReference type="Gene3D" id="2.70.98.10">
    <property type="match status" value="1"/>
</dbReference>
<dbReference type="PANTHER" id="PTHR30504:SF4">
    <property type="entry name" value="GLUCANS BIOSYNTHESIS PROTEIN G"/>
    <property type="match status" value="1"/>
</dbReference>
<dbReference type="RefSeq" id="WP_345928438.1">
    <property type="nucleotide sequence ID" value="NZ_JBDIVF010000006.1"/>
</dbReference>
<comment type="pathway">
    <text evidence="2">Glycan metabolism; osmoregulated periplasmic glucan (OPG) biosynthesis.</text>
</comment>
<dbReference type="InterPro" id="IPR007444">
    <property type="entry name" value="Glucan_biosyn_MdoG_C"/>
</dbReference>
<evidence type="ECO:0000256" key="6">
    <source>
        <dbReference type="SAM" id="SignalP"/>
    </source>
</evidence>
<dbReference type="InterPro" id="IPR014718">
    <property type="entry name" value="GH-type_carb-bd"/>
</dbReference>
<evidence type="ECO:0000259" key="7">
    <source>
        <dbReference type="Pfam" id="PF04349"/>
    </source>
</evidence>
<dbReference type="SUPFAM" id="SSF81296">
    <property type="entry name" value="E set domains"/>
    <property type="match status" value="1"/>
</dbReference>
<name>A0ABV2CR18_9RHOO</name>
<keyword evidence="6" id="KW-0732">Signal</keyword>
<dbReference type="PANTHER" id="PTHR30504">
    <property type="entry name" value="GLUCANS BIOSYNTHESIS PROTEIN"/>
    <property type="match status" value="1"/>
</dbReference>
<sequence length="515" mass="57501">MTCSKRLLRHRLLSACLLATGFAALALSLPAQAGTDPLFERVAAQAEALAAKPWRDEPPPLPEALRTMSYDQMRDIRFRPDQALWRKEGLPFEAMFFHLGKYFLQPVRIHEVVDGQVRELPFSTADFDYGKNRFDTRKWGDIGYAGFRLHYPLNAPQYKDELVVFQGASYFRALGAGQLYGLSARGLAIDTVGGQGEEFPRFTDFWLQRPEAGATSVTLFALLDSPSVSGAYRFVIRPGSTTVVDVRTRLFLRKPVATLGIAPLTSMFLSGENQPLPGGFRPEVHDSDGLSIQSASGEWIWRPLVRPEGVLTTSFSLENPRGFGLMQRDRDFRSYEDLEARYDRRPSAWIEPVGDWGKGRVELVLLPAPDETHDNVVAYWVAERPPLPGQPLELAWRLSMQGAQQALPPHGYTLQSRSGAGFTPLGASEENLVIDFAGPALKSLKEGADVGARIETSANARIEEQNVFRNEVSGGWRLALRLARLDKEAVEIRAYLQHQQDTVTETWNAILPPQH</sequence>
<keyword evidence="5" id="KW-0574">Periplasm</keyword>
<comment type="similarity">
    <text evidence="3">Belongs to the OpgD/OpgG family.</text>
</comment>
<evidence type="ECO:0000256" key="5">
    <source>
        <dbReference type="ARBA" id="ARBA00022764"/>
    </source>
</evidence>